<protein>
    <recommendedName>
        <fullName evidence="3">Outer membrane lipoprotein-sorting protein</fullName>
    </recommendedName>
</protein>
<feature type="region of interest" description="Disordered" evidence="1">
    <location>
        <begin position="213"/>
        <end position="235"/>
    </location>
</feature>
<evidence type="ECO:0000256" key="1">
    <source>
        <dbReference type="SAM" id="MobiDB-lite"/>
    </source>
</evidence>
<evidence type="ECO:0000313" key="2">
    <source>
        <dbReference type="EMBL" id="VFK18784.1"/>
    </source>
</evidence>
<name>A0A450WP67_9GAMM</name>
<gene>
    <name evidence="2" type="ORF">BECKLPF1236B_GA0070989_11517</name>
</gene>
<dbReference type="EMBL" id="CAADFK010000151">
    <property type="protein sequence ID" value="VFK18784.1"/>
    <property type="molecule type" value="Genomic_DNA"/>
</dbReference>
<sequence length="235" mass="26965">MHKGLQFFLRIISVTVVWIFCLSVQVVWASEIIEFSADIMQKSPDRDTISGKLYRAKDKIRMEEAVGEHRIITIEDISARKILRLDPARKGYVEALRPPMQSGQARSSTKRPLPGDPDHPCAKFPQLKCKMLNKEEMIDDRKTEKWEIVRVMQANEQGARTRTMRSLIWVDRRLGVNVREERFLDNAPKGTSELRNIIEGAQSEDLFKIPEGYQRMEMPKPSAESGRGGGMQPVK</sequence>
<feature type="compositionally biased region" description="Gly residues" evidence="1">
    <location>
        <begin position="226"/>
        <end position="235"/>
    </location>
</feature>
<reference evidence="2" key="1">
    <citation type="submission" date="2019-02" db="EMBL/GenBank/DDBJ databases">
        <authorList>
            <person name="Gruber-Vodicka R. H."/>
            <person name="Seah K. B. B."/>
        </authorList>
    </citation>
    <scope>NUCLEOTIDE SEQUENCE</scope>
    <source>
        <strain evidence="2">BECK_S313</strain>
    </source>
</reference>
<accession>A0A450WP67</accession>
<feature type="region of interest" description="Disordered" evidence="1">
    <location>
        <begin position="96"/>
        <end position="122"/>
    </location>
</feature>
<proteinExistence type="predicted"/>
<dbReference type="AlphaFoldDB" id="A0A450WP67"/>
<evidence type="ECO:0008006" key="3">
    <source>
        <dbReference type="Google" id="ProtNLM"/>
    </source>
</evidence>
<organism evidence="2">
    <name type="scientific">Candidatus Kentrum sp. LPFa</name>
    <dbReference type="NCBI Taxonomy" id="2126335"/>
    <lineage>
        <taxon>Bacteria</taxon>
        <taxon>Pseudomonadati</taxon>
        <taxon>Pseudomonadota</taxon>
        <taxon>Gammaproteobacteria</taxon>
        <taxon>Candidatus Kentrum</taxon>
    </lineage>
</organism>